<evidence type="ECO:0000256" key="1">
    <source>
        <dbReference type="SAM" id="Coils"/>
    </source>
</evidence>
<sequence length="298" mass="32732">MSFLDTRHKKKSFSLTVFLLSALLLLLFYIGLTYMDPPIENGITVNFGSMEFGSGREQPKELLRPKQEETPQPVETEKAAAEPEEIEETPQDVAPDSKAEDLLTQEREEAIRIQKANEAKRKAEEAARKIKEEAERAERERQAAIEKARQEEEAKKRKLDALMGGINNADGTAQGNEGDDALPGDKGRPDGDPYANSYYGSPGSGSGTGGYGLNGRSLASRGKEQQNCNEEGRVVVKIVVDRNGRVIDAEPGVKGTTNNNPCLLEPARKTALLHRWNPDPKAPSQQIGFVVVNFKLGE</sequence>
<evidence type="ECO:0000313" key="3">
    <source>
        <dbReference type="EMBL" id="NER10456.1"/>
    </source>
</evidence>
<dbReference type="Proteomes" id="UP000468443">
    <property type="component" value="Unassembled WGS sequence"/>
</dbReference>
<feature type="region of interest" description="Disordered" evidence="2">
    <location>
        <begin position="165"/>
        <end position="229"/>
    </location>
</feature>
<evidence type="ECO:0000256" key="2">
    <source>
        <dbReference type="SAM" id="MobiDB-lite"/>
    </source>
</evidence>
<feature type="coiled-coil region" evidence="1">
    <location>
        <begin position="106"/>
        <end position="154"/>
    </location>
</feature>
<organism evidence="3 4">
    <name type="scientific">Muriicola jejuensis</name>
    <dbReference type="NCBI Taxonomy" id="504488"/>
    <lineage>
        <taxon>Bacteria</taxon>
        <taxon>Pseudomonadati</taxon>
        <taxon>Bacteroidota</taxon>
        <taxon>Flavobacteriia</taxon>
        <taxon>Flavobacteriales</taxon>
        <taxon>Flavobacteriaceae</taxon>
        <taxon>Muriicola</taxon>
    </lineage>
</organism>
<gene>
    <name evidence="3" type="ORF">GWK09_08000</name>
</gene>
<keyword evidence="4" id="KW-1185">Reference proteome</keyword>
<dbReference type="AlphaFoldDB" id="A0A6P0UJR2"/>
<dbReference type="RefSeq" id="WP_163692578.1">
    <property type="nucleotide sequence ID" value="NZ_FXTW01000002.1"/>
</dbReference>
<comment type="caution">
    <text evidence="3">The sequence shown here is derived from an EMBL/GenBank/DDBJ whole genome shotgun (WGS) entry which is preliminary data.</text>
</comment>
<accession>A0A6P0UJR2</accession>
<evidence type="ECO:0000313" key="4">
    <source>
        <dbReference type="Proteomes" id="UP000468443"/>
    </source>
</evidence>
<reference evidence="3 4" key="1">
    <citation type="submission" date="2020-01" db="EMBL/GenBank/DDBJ databases">
        <title>Muriicola jejuensis KCTC 22299.</title>
        <authorList>
            <person name="Wang G."/>
        </authorList>
    </citation>
    <scope>NUCLEOTIDE SEQUENCE [LARGE SCALE GENOMIC DNA]</scope>
    <source>
        <strain evidence="3 4">KCTC 22299</strain>
    </source>
</reference>
<keyword evidence="1" id="KW-0175">Coiled coil</keyword>
<protein>
    <submittedName>
        <fullName evidence="3">Energy transducer TonB</fullName>
    </submittedName>
</protein>
<feature type="region of interest" description="Disordered" evidence="2">
    <location>
        <begin position="55"/>
        <end position="100"/>
    </location>
</feature>
<dbReference type="EMBL" id="JAABOP010000002">
    <property type="protein sequence ID" value="NER10456.1"/>
    <property type="molecule type" value="Genomic_DNA"/>
</dbReference>
<feature type="compositionally biased region" description="Gly residues" evidence="2">
    <location>
        <begin position="202"/>
        <end position="213"/>
    </location>
</feature>
<name>A0A6P0UJR2_9FLAO</name>
<feature type="compositionally biased region" description="Basic and acidic residues" evidence="2">
    <location>
        <begin position="57"/>
        <end position="81"/>
    </location>
</feature>
<proteinExistence type="predicted"/>